<dbReference type="InterPro" id="IPR008223">
    <property type="entry name" value="Urease_gamma-beta_su"/>
</dbReference>
<protein>
    <recommendedName>
        <fullName evidence="4">Urease subunit alpha</fullName>
        <ecNumber evidence="4">3.5.1.5</ecNumber>
    </recommendedName>
    <alternativeName>
        <fullName evidence="4">Urea amidohydrolase subunit alpha</fullName>
    </alternativeName>
</protein>
<gene>
    <name evidence="5" type="primary">ureB</name>
    <name evidence="4" type="synonym">ureA</name>
    <name evidence="5" type="ORF">YZ34_00740</name>
</gene>
<comment type="caution">
    <text evidence="4">The orthologous protein is known as the gamma/beta subunit (UreAB) in most other bacteria.</text>
</comment>
<dbReference type="GO" id="GO:0009039">
    <property type="term" value="F:urease activity"/>
    <property type="evidence" value="ECO:0007669"/>
    <property type="project" value="UniProtKB-UniRule"/>
</dbReference>
<dbReference type="PANTHER" id="PTHR33569:SF1">
    <property type="entry name" value="UREASE"/>
    <property type="match status" value="1"/>
</dbReference>
<dbReference type="GO" id="GO:0016151">
    <property type="term" value="F:nickel cation binding"/>
    <property type="evidence" value="ECO:0007669"/>
    <property type="project" value="InterPro"/>
</dbReference>
<dbReference type="HAMAP" id="MF_01955">
    <property type="entry name" value="Urease_beta_gamma"/>
    <property type="match status" value="1"/>
</dbReference>
<dbReference type="FunFam" id="2.10.150.10:FF:000001">
    <property type="entry name" value="Urease subunit beta"/>
    <property type="match status" value="1"/>
</dbReference>
<dbReference type="EC" id="3.5.1.5" evidence="4"/>
<dbReference type="GO" id="GO:0043419">
    <property type="term" value="P:urea catabolic process"/>
    <property type="evidence" value="ECO:0007669"/>
    <property type="project" value="UniProtKB-UniRule"/>
</dbReference>
<dbReference type="InterPro" id="IPR036461">
    <property type="entry name" value="Urease_betasu_sf"/>
</dbReference>
<dbReference type="InterPro" id="IPR002019">
    <property type="entry name" value="Urease_beta-like"/>
</dbReference>
<accession>A0A5L4NPW2</accession>
<sequence>MHFTQQQLQRLMLHYAGKIAKDRKEQKIKLNYNEALAYICYELMELARKNLSVSELMSIGKTLLTSEDVIDGVASMLEEIQIELPFEDGTKLVTIHEPIANDDKIKAGEIFLSSEFIVLNENKTSIEIKVSNKGDRPIQVGSHFHFFEVNCFLSFDREKAYGKRLNIASGTSVRFEPGEEKTVSLIEFGGLKKVLGFNNLCDDFINDENKTKALSKAKEKGFF</sequence>
<comment type="similarity">
    <text evidence="4">In the C-terminal section; belongs to the urease beta subunit family.</text>
</comment>
<comment type="catalytic activity">
    <reaction evidence="3 4">
        <text>urea + 2 H2O + H(+) = hydrogencarbonate + 2 NH4(+)</text>
        <dbReference type="Rhea" id="RHEA:20557"/>
        <dbReference type="ChEBI" id="CHEBI:15377"/>
        <dbReference type="ChEBI" id="CHEBI:15378"/>
        <dbReference type="ChEBI" id="CHEBI:16199"/>
        <dbReference type="ChEBI" id="CHEBI:17544"/>
        <dbReference type="ChEBI" id="CHEBI:28938"/>
        <dbReference type="EC" id="3.5.1.5"/>
    </reaction>
</comment>
<dbReference type="InterPro" id="IPR036463">
    <property type="entry name" value="Urease_gamma_sf"/>
</dbReference>
<dbReference type="Gene3D" id="3.30.280.10">
    <property type="entry name" value="Urease, gamma-like subunit"/>
    <property type="match status" value="1"/>
</dbReference>
<dbReference type="NCBIfam" id="TIGR00192">
    <property type="entry name" value="urease_beta"/>
    <property type="match status" value="1"/>
</dbReference>
<evidence type="ECO:0000313" key="6">
    <source>
        <dbReference type="Proteomes" id="UP000559808"/>
    </source>
</evidence>
<evidence type="ECO:0000256" key="3">
    <source>
        <dbReference type="ARBA" id="ARBA00047778"/>
    </source>
</evidence>
<dbReference type="SUPFAM" id="SSF54111">
    <property type="entry name" value="Urease, gamma-subunit"/>
    <property type="match status" value="1"/>
</dbReference>
<comment type="pathway">
    <text evidence="1 4">Nitrogen metabolism; urea degradation; CO(2) and NH(3) from urea (urease route): step 1/1.</text>
</comment>
<feature type="region of interest" description="Urease beta" evidence="4">
    <location>
        <begin position="102"/>
        <end position="223"/>
    </location>
</feature>
<feature type="region of interest" description="Urease gamma" evidence="4">
    <location>
        <begin position="1"/>
        <end position="101"/>
    </location>
</feature>
<evidence type="ECO:0000256" key="2">
    <source>
        <dbReference type="ARBA" id="ARBA00022801"/>
    </source>
</evidence>
<dbReference type="SUPFAM" id="SSF51278">
    <property type="entry name" value="Urease, beta-subunit"/>
    <property type="match status" value="1"/>
</dbReference>
<keyword evidence="4" id="KW-0963">Cytoplasm</keyword>
<comment type="caution">
    <text evidence="5">The sequence shown here is derived from an EMBL/GenBank/DDBJ whole genome shotgun (WGS) entry which is preliminary data.</text>
</comment>
<dbReference type="UniPathway" id="UPA00258">
    <property type="reaction ID" value="UER00370"/>
</dbReference>
<dbReference type="Pfam" id="PF00547">
    <property type="entry name" value="Urease_gamma"/>
    <property type="match status" value="1"/>
</dbReference>
<comment type="subunit">
    <text evidence="4">Heterohexamer of 3 UreA (alpha) and 3 UreB (beta) subunits.</text>
</comment>
<evidence type="ECO:0000256" key="4">
    <source>
        <dbReference type="HAMAP-Rule" id="MF_01955"/>
    </source>
</evidence>
<dbReference type="EMBL" id="AABOWU010000001">
    <property type="protein sequence ID" value="EAI3913545.1"/>
    <property type="molecule type" value="Genomic_DNA"/>
</dbReference>
<dbReference type="CDD" id="cd00390">
    <property type="entry name" value="Urease_gamma"/>
    <property type="match status" value="1"/>
</dbReference>
<dbReference type="InterPro" id="IPR002026">
    <property type="entry name" value="Urease_gamma/gamma-beta_su"/>
</dbReference>
<dbReference type="PANTHER" id="PTHR33569">
    <property type="entry name" value="UREASE"/>
    <property type="match status" value="1"/>
</dbReference>
<evidence type="ECO:0000313" key="5">
    <source>
        <dbReference type="EMBL" id="EAI3913545.1"/>
    </source>
</evidence>
<name>A0A5L4NPW2_CAMLA</name>
<dbReference type="CDD" id="cd00407">
    <property type="entry name" value="Urease_beta"/>
    <property type="match status" value="1"/>
</dbReference>
<organism evidence="5 6">
    <name type="scientific">Campylobacter lari</name>
    <dbReference type="NCBI Taxonomy" id="201"/>
    <lineage>
        <taxon>Bacteria</taxon>
        <taxon>Pseudomonadati</taxon>
        <taxon>Campylobacterota</taxon>
        <taxon>Epsilonproteobacteria</taxon>
        <taxon>Campylobacterales</taxon>
        <taxon>Campylobacteraceae</taxon>
        <taxon>Campylobacter</taxon>
    </lineage>
</organism>
<dbReference type="AlphaFoldDB" id="A0A5L4NPW2"/>
<dbReference type="Pfam" id="PF00699">
    <property type="entry name" value="Urease_beta"/>
    <property type="match status" value="1"/>
</dbReference>
<dbReference type="Proteomes" id="UP000559808">
    <property type="component" value="Unassembled WGS sequence"/>
</dbReference>
<dbReference type="GO" id="GO:0035550">
    <property type="term" value="C:urease complex"/>
    <property type="evidence" value="ECO:0007669"/>
    <property type="project" value="InterPro"/>
</dbReference>
<dbReference type="PIRSF" id="PIRSF001225">
    <property type="entry name" value="Urease_gammabeta"/>
    <property type="match status" value="1"/>
</dbReference>
<dbReference type="NCBIfam" id="TIGR00193">
    <property type="entry name" value="urease_gam"/>
    <property type="match status" value="1"/>
</dbReference>
<comment type="similarity">
    <text evidence="4">In the N-terminal section; belongs to the urease gamma subunit family.</text>
</comment>
<proteinExistence type="inferred from homology"/>
<dbReference type="Gene3D" id="2.10.150.10">
    <property type="entry name" value="Urease, beta subunit"/>
    <property type="match status" value="1"/>
</dbReference>
<keyword evidence="2 4" id="KW-0378">Hydrolase</keyword>
<evidence type="ECO:0000256" key="1">
    <source>
        <dbReference type="ARBA" id="ARBA00004897"/>
    </source>
</evidence>
<dbReference type="NCBIfam" id="NF009671">
    <property type="entry name" value="PRK13192.1"/>
    <property type="match status" value="1"/>
</dbReference>
<reference evidence="5 6" key="1">
    <citation type="submission" date="2018-05" db="EMBL/GenBank/DDBJ databases">
        <authorList>
            <consortium name="PulseNet: The National Subtyping Network for Foodborne Disease Surveillance"/>
            <person name="Tarr C.L."/>
            <person name="Trees E."/>
            <person name="Katz L.S."/>
            <person name="Carleton-Romer H.A."/>
            <person name="Stroika S."/>
            <person name="Kucerova Z."/>
            <person name="Roache K.F."/>
            <person name="Sabol A.L."/>
            <person name="Besser J."/>
            <person name="Gerner-Smidt P."/>
        </authorList>
    </citation>
    <scope>NUCLEOTIDE SEQUENCE [LARGE SCALE GENOMIC DNA]</scope>
    <source>
        <strain evidence="5 6">D6489</strain>
    </source>
</reference>
<dbReference type="NCBIfam" id="NF009682">
    <property type="entry name" value="PRK13203.1"/>
    <property type="match status" value="1"/>
</dbReference>
<dbReference type="InterPro" id="IPR050069">
    <property type="entry name" value="Urease_subunit"/>
</dbReference>
<comment type="subcellular location">
    <subcellularLocation>
        <location evidence="4">Cytoplasm</location>
    </subcellularLocation>
</comment>